<dbReference type="PANTHER" id="PTHR14218:SF34">
    <property type="entry name" value="TRIPEPTIDYL-PEPTIDASE SED4"/>
    <property type="match status" value="1"/>
</dbReference>
<dbReference type="OMA" id="VCEYITP"/>
<comment type="cofactor">
    <cofactor evidence="15">
        <name>Ca(2+)</name>
        <dbReference type="ChEBI" id="CHEBI:29108"/>
    </cofactor>
    <text evidence="15">Binds 1 Ca(2+) ion per subunit.</text>
</comment>
<dbReference type="InterPro" id="IPR015366">
    <property type="entry name" value="S53_propep"/>
</dbReference>
<keyword evidence="13" id="KW-0865">Zymogen</keyword>
<evidence type="ECO:0000256" key="16">
    <source>
        <dbReference type="SAM" id="SignalP"/>
    </source>
</evidence>
<evidence type="ECO:0000256" key="12">
    <source>
        <dbReference type="ARBA" id="ARBA00023026"/>
    </source>
</evidence>
<dbReference type="InterPro" id="IPR030400">
    <property type="entry name" value="Sedolisin_dom"/>
</dbReference>
<gene>
    <name evidence="18" type="ORF">MAC_09152</name>
</gene>
<dbReference type="FunFam" id="3.40.50.200:FF:000015">
    <property type="entry name" value="Tripeptidyl peptidase A"/>
    <property type="match status" value="1"/>
</dbReference>
<dbReference type="GO" id="GO:0006508">
    <property type="term" value="P:proteolysis"/>
    <property type="evidence" value="ECO:0007669"/>
    <property type="project" value="UniProtKB-KW"/>
</dbReference>
<keyword evidence="11 15" id="KW-0106">Calcium</keyword>
<evidence type="ECO:0000256" key="11">
    <source>
        <dbReference type="ARBA" id="ARBA00022837"/>
    </source>
</evidence>
<dbReference type="EMBL" id="GL698605">
    <property type="protein sequence ID" value="EFY84789.1"/>
    <property type="molecule type" value="Genomic_DNA"/>
</dbReference>
<dbReference type="PROSITE" id="PS00138">
    <property type="entry name" value="SUBTILASE_SER"/>
    <property type="match status" value="1"/>
</dbReference>
<protein>
    <recommendedName>
        <fullName evidence="4">tripeptidyl-peptidase II</fullName>
        <ecNumber evidence="4">3.4.14.10</ecNumber>
    </recommendedName>
</protein>
<evidence type="ECO:0000313" key="19">
    <source>
        <dbReference type="Proteomes" id="UP000002499"/>
    </source>
</evidence>
<dbReference type="Pfam" id="PF09286">
    <property type="entry name" value="Pro-kuma_activ"/>
    <property type="match status" value="1"/>
</dbReference>
<evidence type="ECO:0000256" key="7">
    <source>
        <dbReference type="ARBA" id="ARBA00022723"/>
    </source>
</evidence>
<dbReference type="GO" id="GO:0008240">
    <property type="term" value="F:tripeptidyl-peptidase activity"/>
    <property type="evidence" value="ECO:0007669"/>
    <property type="project" value="UniProtKB-EC"/>
</dbReference>
<sequence length="613" mass="66947">MNLPTFLAAAKLFLVACEATEQWERIPRGWNLANKPPPDAIATFTLALNMENFDSLASALLDISDTESPQYGKYWDQADIYSRFAPSNKAVSTTLGWLVSQGVRNYTVDWIFIDFTTTIATADNLLNASYHYYTNNVTTVLRTAGYSVPEIIQNSTLLISPGTYLGAPNSMQLSLRPSGARESLRRSGVSKDGNPCLQAISPPCLKQMYKIANYTPLEGSGSTIGFSSFLNQSTLHNDLFEFERHFAIPSQNISVELIAGGTDNQNESTAQFTEADLDAQTIVGVAHPLPVTQFIVGGKPYVHVHQNIIFLNTNFNLRPFIPNIDHKTENRNFNEPYVPYYRHLLSRSKNDLPYVISNSYGEQEDSVPIRYALLTCNLIGLLGLRGVTVVQSSGDSGVGSGCLAPDFRTAEFYPIFPATCPWVTSVGGTVGFSPESAWKGSSGGFSRYFSRPSYQDASVSMYMDTLAPETREYYGKYTNWNGRAFPDVAAHSLSPDFQVVYRGLVAMSGGTSASAPVWAGIVALLNDARLRAGKPVLGWLNPLLYARGFLSLNDITEGFSEGCNGMNPGTNATEPDGAGIIPGARWNATIGWDPVTGLGTPDFQKLKHLVLSL</sequence>
<reference evidence="18 19" key="1">
    <citation type="journal article" date="2011" name="PLoS Genet.">
        <title>Genome sequencing and comparative transcriptomics of the model entomopathogenic fungi Metarhizium anisopliae and M. acridum.</title>
        <authorList>
            <person name="Gao Q."/>
            <person name="Jin K."/>
            <person name="Ying S.H."/>
            <person name="Zhang Y."/>
            <person name="Xiao G."/>
            <person name="Shang Y."/>
            <person name="Duan Z."/>
            <person name="Hu X."/>
            <person name="Xie X.Q."/>
            <person name="Zhou G."/>
            <person name="Peng G."/>
            <person name="Luo Z."/>
            <person name="Huang W."/>
            <person name="Wang B."/>
            <person name="Fang W."/>
            <person name="Wang S."/>
            <person name="Zhong Y."/>
            <person name="Ma L.J."/>
            <person name="St Leger R.J."/>
            <person name="Zhao G.P."/>
            <person name="Pei Y."/>
            <person name="Feng M.G."/>
            <person name="Xia Y."/>
            <person name="Wang C."/>
        </authorList>
    </citation>
    <scope>NUCLEOTIDE SEQUENCE [LARGE SCALE GENOMIC DNA]</scope>
    <source>
        <strain evidence="18 19">CQMa 102</strain>
    </source>
</reference>
<dbReference type="CDD" id="cd04056">
    <property type="entry name" value="Peptidases_S53"/>
    <property type="match status" value="1"/>
</dbReference>
<evidence type="ECO:0000256" key="13">
    <source>
        <dbReference type="ARBA" id="ARBA00023145"/>
    </source>
</evidence>
<feature type="binding site" evidence="15">
    <location>
        <position position="593"/>
    </location>
    <ligand>
        <name>Ca(2+)</name>
        <dbReference type="ChEBI" id="CHEBI:29108"/>
    </ligand>
</feature>
<evidence type="ECO:0000256" key="14">
    <source>
        <dbReference type="ARBA" id="ARBA00023180"/>
    </source>
</evidence>
<dbReference type="InterPro" id="IPR023828">
    <property type="entry name" value="Peptidase_S8_Ser-AS"/>
</dbReference>
<dbReference type="InterPro" id="IPR050819">
    <property type="entry name" value="Tripeptidyl-peptidase_I"/>
</dbReference>
<feature type="binding site" evidence="15">
    <location>
        <position position="554"/>
    </location>
    <ligand>
        <name>Ca(2+)</name>
        <dbReference type="ChEBI" id="CHEBI:29108"/>
    </ligand>
</feature>
<dbReference type="Gene3D" id="3.40.50.200">
    <property type="entry name" value="Peptidase S8/S53 domain"/>
    <property type="match status" value="1"/>
</dbReference>
<dbReference type="HOGENOM" id="CLU_013783_3_3_1"/>
<accession>E9EH04</accession>
<dbReference type="SMART" id="SM00944">
    <property type="entry name" value="Pro-kuma_activ"/>
    <property type="match status" value="1"/>
</dbReference>
<feature type="domain" description="Peptidase S53" evidence="17">
    <location>
        <begin position="199"/>
        <end position="613"/>
    </location>
</feature>
<dbReference type="SUPFAM" id="SSF54897">
    <property type="entry name" value="Protease propeptides/inhibitors"/>
    <property type="match status" value="1"/>
</dbReference>
<dbReference type="InterPro" id="IPR000209">
    <property type="entry name" value="Peptidase_S8/S53_dom"/>
</dbReference>
<proteinExistence type="predicted"/>
<evidence type="ECO:0000256" key="8">
    <source>
        <dbReference type="ARBA" id="ARBA00022729"/>
    </source>
</evidence>
<evidence type="ECO:0000256" key="6">
    <source>
        <dbReference type="ARBA" id="ARBA00022670"/>
    </source>
</evidence>
<dbReference type="GO" id="GO:0004252">
    <property type="term" value="F:serine-type endopeptidase activity"/>
    <property type="evidence" value="ECO:0007669"/>
    <property type="project" value="UniProtKB-UniRule"/>
</dbReference>
<dbReference type="AlphaFoldDB" id="E9EH04"/>
<dbReference type="EC" id="3.4.14.10" evidence="4"/>
<evidence type="ECO:0000256" key="2">
    <source>
        <dbReference type="ARBA" id="ARBA00002451"/>
    </source>
</evidence>
<feature type="binding site" evidence="15">
    <location>
        <position position="591"/>
    </location>
    <ligand>
        <name>Ca(2+)</name>
        <dbReference type="ChEBI" id="CHEBI:29108"/>
    </ligand>
</feature>
<dbReference type="CDD" id="cd11377">
    <property type="entry name" value="Pro-peptidase_S53"/>
    <property type="match status" value="1"/>
</dbReference>
<evidence type="ECO:0000256" key="3">
    <source>
        <dbReference type="ARBA" id="ARBA00004239"/>
    </source>
</evidence>
<organism evidence="19">
    <name type="scientific">Metarhizium acridum (strain CQMa 102)</name>
    <dbReference type="NCBI Taxonomy" id="655827"/>
    <lineage>
        <taxon>Eukaryota</taxon>
        <taxon>Fungi</taxon>
        <taxon>Dikarya</taxon>
        <taxon>Ascomycota</taxon>
        <taxon>Pezizomycotina</taxon>
        <taxon>Sordariomycetes</taxon>
        <taxon>Hypocreomycetidae</taxon>
        <taxon>Hypocreales</taxon>
        <taxon>Clavicipitaceae</taxon>
        <taxon>Metarhizium</taxon>
    </lineage>
</organism>
<keyword evidence="6 15" id="KW-0645">Protease</keyword>
<dbReference type="PANTHER" id="PTHR14218">
    <property type="entry name" value="PROTEASE S8 TRIPEPTIDYL PEPTIDASE I CLN2"/>
    <property type="match status" value="1"/>
</dbReference>
<dbReference type="InterPro" id="IPR036852">
    <property type="entry name" value="Peptidase_S8/S53_dom_sf"/>
</dbReference>
<keyword evidence="14" id="KW-0325">Glycoprotein</keyword>
<dbReference type="PROSITE" id="PS51695">
    <property type="entry name" value="SEDOLISIN"/>
    <property type="match status" value="1"/>
</dbReference>
<evidence type="ECO:0000256" key="5">
    <source>
        <dbReference type="ARBA" id="ARBA00022525"/>
    </source>
</evidence>
<keyword evidence="19" id="KW-1185">Reference proteome</keyword>
<evidence type="ECO:0000256" key="1">
    <source>
        <dbReference type="ARBA" id="ARBA00001910"/>
    </source>
</evidence>
<feature type="active site" description="Charge relay system" evidence="15">
    <location>
        <position position="274"/>
    </location>
</feature>
<comment type="subcellular location">
    <subcellularLocation>
        <location evidence="3">Secreted</location>
        <location evidence="3">Extracellular space</location>
    </subcellularLocation>
</comment>
<evidence type="ECO:0000256" key="4">
    <source>
        <dbReference type="ARBA" id="ARBA00012462"/>
    </source>
</evidence>
<dbReference type="SUPFAM" id="SSF52743">
    <property type="entry name" value="Subtilisin-like"/>
    <property type="match status" value="1"/>
</dbReference>
<dbReference type="Pfam" id="PF00082">
    <property type="entry name" value="Peptidase_S8"/>
    <property type="match status" value="1"/>
</dbReference>
<dbReference type="MEROPS" id="S53.010"/>
<dbReference type="GO" id="GO:0005576">
    <property type="term" value="C:extracellular region"/>
    <property type="evidence" value="ECO:0007669"/>
    <property type="project" value="UniProtKB-SubCell"/>
</dbReference>
<evidence type="ECO:0000256" key="10">
    <source>
        <dbReference type="ARBA" id="ARBA00022825"/>
    </source>
</evidence>
<keyword evidence="5" id="KW-0964">Secreted</keyword>
<keyword evidence="8 16" id="KW-0732">Signal</keyword>
<keyword evidence="10 15" id="KW-0720">Serine protease</keyword>
<feature type="binding site" evidence="15">
    <location>
        <position position="555"/>
    </location>
    <ligand>
        <name>Ca(2+)</name>
        <dbReference type="ChEBI" id="CHEBI:29108"/>
    </ligand>
</feature>
<evidence type="ECO:0000313" key="18">
    <source>
        <dbReference type="EMBL" id="EFY84789.1"/>
    </source>
</evidence>
<feature type="active site" description="Charge relay system" evidence="15">
    <location>
        <position position="512"/>
    </location>
</feature>
<name>E9EH04_METAQ</name>
<feature type="active site" description="Charge relay system" evidence="15">
    <location>
        <position position="278"/>
    </location>
</feature>
<comment type="function">
    <text evidence="2">Secreted tripeptidyl-peptidase which degrades proteins at acidic pHs and is involved in virulence.</text>
</comment>
<feature type="chain" id="PRO_5003235406" description="tripeptidyl-peptidase II" evidence="16">
    <location>
        <begin position="20"/>
        <end position="613"/>
    </location>
</feature>
<dbReference type="InParanoid" id="E9EH04"/>
<dbReference type="Proteomes" id="UP000002499">
    <property type="component" value="Unassembled WGS sequence"/>
</dbReference>
<evidence type="ECO:0000256" key="9">
    <source>
        <dbReference type="ARBA" id="ARBA00022801"/>
    </source>
</evidence>
<feature type="signal peptide" evidence="16">
    <location>
        <begin position="1"/>
        <end position="19"/>
    </location>
</feature>
<keyword evidence="9 15" id="KW-0378">Hydrolase</keyword>
<evidence type="ECO:0000256" key="15">
    <source>
        <dbReference type="PROSITE-ProRule" id="PRU01032"/>
    </source>
</evidence>
<dbReference type="GO" id="GO:0046872">
    <property type="term" value="F:metal ion binding"/>
    <property type="evidence" value="ECO:0007669"/>
    <property type="project" value="UniProtKB-UniRule"/>
</dbReference>
<dbReference type="eggNOG" id="ENOG502QR6D">
    <property type="taxonomic scope" value="Eukaryota"/>
</dbReference>
<comment type="catalytic activity">
    <reaction evidence="1">
        <text>Release of an N-terminal tripeptide from a polypeptide.</text>
        <dbReference type="EC" id="3.4.14.10"/>
    </reaction>
</comment>
<dbReference type="OrthoDB" id="409122at2759"/>
<keyword evidence="7 15" id="KW-0479">Metal-binding</keyword>
<evidence type="ECO:0000259" key="17">
    <source>
        <dbReference type="PROSITE" id="PS51695"/>
    </source>
</evidence>
<keyword evidence="12" id="KW-0843">Virulence</keyword>